<reference evidence="1 2" key="1">
    <citation type="submission" date="2016-04" db="EMBL/GenBank/DDBJ databases">
        <title>Draft genome sequence of freshwater magnetotactic bacteria Magnetospirillum marisnigri SP-1 and Magnetospirillum moscoviense BB-1.</title>
        <authorList>
            <person name="Koziaeva V."/>
            <person name="Dziuba M.V."/>
            <person name="Ivanov T.M."/>
            <person name="Kuznetsov B."/>
            <person name="Grouzdev D.S."/>
        </authorList>
    </citation>
    <scope>NUCLEOTIDE SEQUENCE [LARGE SCALE GENOMIC DNA]</scope>
    <source>
        <strain evidence="1 2">SP-1</strain>
    </source>
</reference>
<name>A0A178MSE9_9PROT</name>
<accession>A0A178MSE9</accession>
<dbReference type="AlphaFoldDB" id="A0A178MSE9"/>
<evidence type="ECO:0000313" key="1">
    <source>
        <dbReference type="EMBL" id="OAN52182.1"/>
    </source>
</evidence>
<dbReference type="SUPFAM" id="SSF48452">
    <property type="entry name" value="TPR-like"/>
    <property type="match status" value="2"/>
</dbReference>
<evidence type="ECO:0000313" key="2">
    <source>
        <dbReference type="Proteomes" id="UP000078428"/>
    </source>
</evidence>
<dbReference type="STRING" id="1285242.A6A04_00295"/>
<keyword evidence="2" id="KW-1185">Reference proteome</keyword>
<dbReference type="Proteomes" id="UP000078428">
    <property type="component" value="Unassembled WGS sequence"/>
</dbReference>
<comment type="caution">
    <text evidence="1">The sequence shown here is derived from an EMBL/GenBank/DDBJ whole genome shotgun (WGS) entry which is preliminary data.</text>
</comment>
<dbReference type="Gene3D" id="1.25.40.10">
    <property type="entry name" value="Tetratricopeptide repeat domain"/>
    <property type="match status" value="2"/>
</dbReference>
<gene>
    <name evidence="1" type="ORF">A6A04_00295</name>
</gene>
<sequence length="849" mass="88521">MERGEPEELWRRLQAEGAHALDAAERLRLASWAESPAPTHEAEATRLQELAAALIAEGETEAALAAQRLAVDGFERLAVPGSIARLDALRSLATVLLRADRLDEAEAAVDRLALLAAELKRGRDGQEALVLYHRAAIADRRGDGATAPVLLRQALALAEGEYGPVGGWPEIIRRALAGSLDFLGMDTELLALLRRGAALASGTPEAERVWLVQLAKHLGRQGPSAELEQVQQRLVDLGEVALPEEQAEDLIGLGRLLTESGRAAEAVEQLSRALSLIDPADMEPGVLASARFWLAEAMSRTEDGDPEVIHDLYRAAIDGFVAIAGPGDDAVLHARHALGNFLWSMGLLEEAAAELGGALTEAEAAQSLLAAELGDTLTRLRRRRLSVREKGRIFAWALALARDAHGEDKLSVALAALRAAAEHAESEADRRLLWAEAAILLVAVGHEDQALAIAEGALAEAGASQERARVHAEIAAERLRTGDDAFVAAAIARACDQAEAVGGSAMDDLVTALARSCGAESPALRALPDSALPRLRQAMIAEKVARGDLAGAMVLFEAWKGPLLAGDIRRDLARLAADEGHAEAAVRLARGLGDGPFALDGVEILLRMGAEPDALAAIGALESGLAFIEGVARAARHFGLKGDRGAFVRRAGEAFTHLADRPLEPEQVAGPLARIAEGALELMGKDQALVWAAGQLPDSMLSAFAGAMGRALEEKRGIGGDATAVAVGVALEQCRALTALGRWDDAIAALSPLDRPASLVGACVQVAEAACAAGHAEAAARALKAAFARLGGADARCGRGLGEAVAGLLPAEWRGAFADAALNRAAAMDDLRAATTHVVAAAHAAVGAV</sequence>
<dbReference type="EMBL" id="LWQT01000044">
    <property type="protein sequence ID" value="OAN52182.1"/>
    <property type="molecule type" value="Genomic_DNA"/>
</dbReference>
<organism evidence="1 2">
    <name type="scientific">Paramagnetospirillum marisnigri</name>
    <dbReference type="NCBI Taxonomy" id="1285242"/>
    <lineage>
        <taxon>Bacteria</taxon>
        <taxon>Pseudomonadati</taxon>
        <taxon>Pseudomonadota</taxon>
        <taxon>Alphaproteobacteria</taxon>
        <taxon>Rhodospirillales</taxon>
        <taxon>Magnetospirillaceae</taxon>
        <taxon>Paramagnetospirillum</taxon>
    </lineage>
</organism>
<dbReference type="OrthoDB" id="5521887at2"/>
<protein>
    <submittedName>
        <fullName evidence="1">Uncharacterized protein</fullName>
    </submittedName>
</protein>
<dbReference type="InterPro" id="IPR011990">
    <property type="entry name" value="TPR-like_helical_dom_sf"/>
</dbReference>
<dbReference type="RefSeq" id="WP_068490959.1">
    <property type="nucleotide sequence ID" value="NZ_LWQT01000044.1"/>
</dbReference>
<proteinExistence type="predicted"/>